<dbReference type="PROSITE" id="PS51257">
    <property type="entry name" value="PROKAR_LIPOPROTEIN"/>
    <property type="match status" value="1"/>
</dbReference>
<proteinExistence type="predicted"/>
<sequence length="122" mass="13068">MAVLYRAGHCAGGDADAHGRSELSLSQSTLAGCRHEARRLLRACATAFWSLPPEAVMMDRSLCNSFEDAVIPIMACIIGGPPHRPQEAMMNADERGATAAGGKNKLIHGHSLGHEFLIPLFM</sequence>
<gene>
    <name evidence="1" type="ORF">CC84DRAFT_155616</name>
</gene>
<dbReference type="GeneID" id="28768882"/>
<dbReference type="RefSeq" id="XP_018043064.1">
    <property type="nucleotide sequence ID" value="XM_018185396.1"/>
</dbReference>
<organism evidence="1 2">
    <name type="scientific">Paraphaeosphaeria sporulosa</name>
    <dbReference type="NCBI Taxonomy" id="1460663"/>
    <lineage>
        <taxon>Eukaryota</taxon>
        <taxon>Fungi</taxon>
        <taxon>Dikarya</taxon>
        <taxon>Ascomycota</taxon>
        <taxon>Pezizomycotina</taxon>
        <taxon>Dothideomycetes</taxon>
        <taxon>Pleosporomycetidae</taxon>
        <taxon>Pleosporales</taxon>
        <taxon>Massarineae</taxon>
        <taxon>Didymosphaeriaceae</taxon>
        <taxon>Paraphaeosphaeria</taxon>
    </lineage>
</organism>
<evidence type="ECO:0000313" key="1">
    <source>
        <dbReference type="EMBL" id="OAG12699.1"/>
    </source>
</evidence>
<name>A0A177D106_9PLEO</name>
<reference evidence="1 2" key="1">
    <citation type="submission" date="2016-05" db="EMBL/GenBank/DDBJ databases">
        <title>Comparative analysis of secretome profiles of manganese(II)-oxidizing ascomycete fungi.</title>
        <authorList>
            <consortium name="DOE Joint Genome Institute"/>
            <person name="Zeiner C.A."/>
            <person name="Purvine S.O."/>
            <person name="Zink E.M."/>
            <person name="Wu S."/>
            <person name="Pasa-Tolic L."/>
            <person name="Chaput D.L."/>
            <person name="Haridas S."/>
            <person name="Grigoriev I.V."/>
            <person name="Santelli C.M."/>
            <person name="Hansel C.M."/>
        </authorList>
    </citation>
    <scope>NUCLEOTIDE SEQUENCE [LARGE SCALE GENOMIC DNA]</scope>
    <source>
        <strain evidence="1 2">AP3s5-JAC2a</strain>
    </source>
</reference>
<dbReference type="InParanoid" id="A0A177D106"/>
<keyword evidence="2" id="KW-1185">Reference proteome</keyword>
<evidence type="ECO:0000313" key="2">
    <source>
        <dbReference type="Proteomes" id="UP000077069"/>
    </source>
</evidence>
<protein>
    <submittedName>
        <fullName evidence="1">Uncharacterized protein</fullName>
    </submittedName>
</protein>
<dbReference type="Proteomes" id="UP000077069">
    <property type="component" value="Unassembled WGS sequence"/>
</dbReference>
<dbReference type="AlphaFoldDB" id="A0A177D106"/>
<dbReference type="EMBL" id="KV441548">
    <property type="protein sequence ID" value="OAG12699.1"/>
    <property type="molecule type" value="Genomic_DNA"/>
</dbReference>
<dbReference type="OrthoDB" id="10575353at2759"/>
<accession>A0A177D106</accession>